<evidence type="ECO:0000313" key="2">
    <source>
        <dbReference type="Proteomes" id="UP000037043"/>
    </source>
</evidence>
<dbReference type="RefSeq" id="WP_052220407.1">
    <property type="nucleotide sequence ID" value="NZ_LHUR01000012.1"/>
</dbReference>
<name>A0A0L6ZCI0_9CLOT</name>
<protein>
    <submittedName>
        <fullName evidence="1">Uncharacterized protein</fullName>
    </submittedName>
</protein>
<organism evidence="1 2">
    <name type="scientific">Clostridium homopropionicum DSM 5847</name>
    <dbReference type="NCBI Taxonomy" id="1121318"/>
    <lineage>
        <taxon>Bacteria</taxon>
        <taxon>Bacillati</taxon>
        <taxon>Bacillota</taxon>
        <taxon>Clostridia</taxon>
        <taxon>Eubacteriales</taxon>
        <taxon>Clostridiaceae</taxon>
        <taxon>Clostridium</taxon>
    </lineage>
</organism>
<dbReference type="STRING" id="36844.SAMN04488501_103185"/>
<sequence>MNNLNMDIEEKNFFSEKNDFVNNCCEINFRVCELCKTTRCSLDINNNLSRLLRVKVNLRNCCIGKEISVACVIFDNMNNILAYKTRTFIVDNNNHLLLKGSQLENKNDCDSKCCRNNCTDVEKLFTFVLPADDICSPLTVRAKVIANYTSVQCR</sequence>
<dbReference type="EMBL" id="LHUR01000012">
    <property type="protein sequence ID" value="KOA20675.1"/>
    <property type="molecule type" value="Genomic_DNA"/>
</dbReference>
<proteinExistence type="predicted"/>
<dbReference type="PATRIC" id="fig|1121318.3.peg.822"/>
<keyword evidence="2" id="KW-1185">Reference proteome</keyword>
<comment type="caution">
    <text evidence="1">The sequence shown here is derived from an EMBL/GenBank/DDBJ whole genome shotgun (WGS) entry which is preliminary data.</text>
</comment>
<gene>
    <name evidence="1" type="ORF">CLHOM_08170</name>
</gene>
<reference evidence="2" key="1">
    <citation type="submission" date="2015-08" db="EMBL/GenBank/DDBJ databases">
        <title>Genome sequence of the strict anaerobe Clostridium homopropionicum LuHBu1 (DSM 5847T).</title>
        <authorList>
            <person name="Poehlein A."/>
            <person name="Beck M."/>
            <person name="Schiel-Bengelsdorf B."/>
            <person name="Bengelsdorf F.R."/>
            <person name="Daniel R."/>
            <person name="Duerre P."/>
        </authorList>
    </citation>
    <scope>NUCLEOTIDE SEQUENCE [LARGE SCALE GENOMIC DNA]</scope>
    <source>
        <strain evidence="2">DSM 5847</strain>
    </source>
</reference>
<dbReference type="AlphaFoldDB" id="A0A0L6ZCI0"/>
<accession>A0A0L6ZCI0</accession>
<evidence type="ECO:0000313" key="1">
    <source>
        <dbReference type="EMBL" id="KOA20675.1"/>
    </source>
</evidence>
<dbReference type="Proteomes" id="UP000037043">
    <property type="component" value="Unassembled WGS sequence"/>
</dbReference>